<evidence type="ECO:0000256" key="3">
    <source>
        <dbReference type="ARBA" id="ARBA00022630"/>
    </source>
</evidence>
<gene>
    <name evidence="7" type="ORF">niasHT_039815</name>
</gene>
<keyword evidence="8" id="KW-1185">Reference proteome</keyword>
<protein>
    <recommendedName>
        <fullName evidence="6">FAD dependent oxidoreductase domain-containing protein</fullName>
    </recommendedName>
</protein>
<dbReference type="Gene3D" id="3.40.50.720">
    <property type="entry name" value="NAD(P)-binding Rossmann-like Domain"/>
    <property type="match status" value="1"/>
</dbReference>
<feature type="domain" description="FAD dependent oxidoreductase" evidence="6">
    <location>
        <begin position="35"/>
        <end position="362"/>
    </location>
</feature>
<evidence type="ECO:0000256" key="4">
    <source>
        <dbReference type="ARBA" id="ARBA00022827"/>
    </source>
</evidence>
<dbReference type="PANTHER" id="PTHR11530:SF28">
    <property type="entry name" value="D-ASPARTATE OXIDASE 1"/>
    <property type="match status" value="1"/>
</dbReference>
<keyword evidence="4" id="KW-0274">FAD</keyword>
<sequence>MRYNCSFPLNLLFNSPISVHYFRRHFAHFPLPMKAAVVGEGAVGASVALAIRRAHPNANITVFSDRDFDKTTSYGPEGIFRIDVPGTERLATESFEFWAKTERDELAHKTGVRLISGYCQSNDRKWIEAQESSMSDIVYNWKWLSERELRTLFVRPYCYGAHYTTYAAEGRLYVPWLRAQLVAESGQGLLHFQRQRIESLEQLIDSDQFTLVVNCAGLEGGRLAGDDGTSVYPNRGVGLEVEAPGHVHFTYWGRDIFCIPMVSNNRLMIGTLRQDNCWELEVTEQDRSTIWTRFVELQPNFRDAKIVSAWCGLRPNRHGGVRIEHQLRTKTNGNGTVHVIHNYGHGSNGILLSWGCAKEVVKLIGQHITAD</sequence>
<dbReference type="Pfam" id="PF01266">
    <property type="entry name" value="DAO"/>
    <property type="match status" value="1"/>
</dbReference>
<dbReference type="AlphaFoldDB" id="A0ABD2IYQ3"/>
<reference evidence="7 8" key="1">
    <citation type="submission" date="2024-10" db="EMBL/GenBank/DDBJ databases">
        <authorList>
            <person name="Kim D."/>
        </authorList>
    </citation>
    <scope>NUCLEOTIDE SEQUENCE [LARGE SCALE GENOMIC DNA]</scope>
    <source>
        <strain evidence="7">BH-2024</strain>
    </source>
</reference>
<comment type="caution">
    <text evidence="7">The sequence shown here is derived from an EMBL/GenBank/DDBJ whole genome shotgun (WGS) entry which is preliminary data.</text>
</comment>
<evidence type="ECO:0000256" key="5">
    <source>
        <dbReference type="ARBA" id="ARBA00023002"/>
    </source>
</evidence>
<dbReference type="InterPro" id="IPR023209">
    <property type="entry name" value="DAO"/>
</dbReference>
<evidence type="ECO:0000256" key="2">
    <source>
        <dbReference type="ARBA" id="ARBA00006730"/>
    </source>
</evidence>
<dbReference type="SUPFAM" id="SSF51971">
    <property type="entry name" value="Nucleotide-binding domain"/>
    <property type="match status" value="1"/>
</dbReference>
<dbReference type="GO" id="GO:0016491">
    <property type="term" value="F:oxidoreductase activity"/>
    <property type="evidence" value="ECO:0007669"/>
    <property type="project" value="UniProtKB-KW"/>
</dbReference>
<organism evidence="7 8">
    <name type="scientific">Heterodera trifolii</name>
    <dbReference type="NCBI Taxonomy" id="157864"/>
    <lineage>
        <taxon>Eukaryota</taxon>
        <taxon>Metazoa</taxon>
        <taxon>Ecdysozoa</taxon>
        <taxon>Nematoda</taxon>
        <taxon>Chromadorea</taxon>
        <taxon>Rhabditida</taxon>
        <taxon>Tylenchina</taxon>
        <taxon>Tylenchomorpha</taxon>
        <taxon>Tylenchoidea</taxon>
        <taxon>Heteroderidae</taxon>
        <taxon>Heteroderinae</taxon>
        <taxon>Heterodera</taxon>
    </lineage>
</organism>
<evidence type="ECO:0000259" key="6">
    <source>
        <dbReference type="Pfam" id="PF01266"/>
    </source>
</evidence>
<dbReference type="SUPFAM" id="SSF54373">
    <property type="entry name" value="FAD-linked reductases, C-terminal domain"/>
    <property type="match status" value="1"/>
</dbReference>
<dbReference type="PANTHER" id="PTHR11530">
    <property type="entry name" value="D-AMINO ACID OXIDASE"/>
    <property type="match status" value="1"/>
</dbReference>
<proteinExistence type="inferred from homology"/>
<comment type="similarity">
    <text evidence="2">Belongs to the DAMOX/DASOX family.</text>
</comment>
<dbReference type="Proteomes" id="UP001620626">
    <property type="component" value="Unassembled WGS sequence"/>
</dbReference>
<keyword evidence="3" id="KW-0285">Flavoprotein</keyword>
<comment type="cofactor">
    <cofactor evidence="1">
        <name>FAD</name>
        <dbReference type="ChEBI" id="CHEBI:57692"/>
    </cofactor>
</comment>
<evidence type="ECO:0000256" key="1">
    <source>
        <dbReference type="ARBA" id="ARBA00001974"/>
    </source>
</evidence>
<evidence type="ECO:0000313" key="8">
    <source>
        <dbReference type="Proteomes" id="UP001620626"/>
    </source>
</evidence>
<dbReference type="Gene3D" id="3.30.9.10">
    <property type="entry name" value="D-Amino Acid Oxidase, subunit A, domain 2"/>
    <property type="match status" value="1"/>
</dbReference>
<dbReference type="PROSITE" id="PS00677">
    <property type="entry name" value="DAO"/>
    <property type="match status" value="1"/>
</dbReference>
<dbReference type="InterPro" id="IPR006076">
    <property type="entry name" value="FAD-dep_OxRdtase"/>
</dbReference>
<dbReference type="InterPro" id="IPR006181">
    <property type="entry name" value="D-amino_acid_oxidase_CS"/>
</dbReference>
<keyword evidence="5" id="KW-0560">Oxidoreductase</keyword>
<evidence type="ECO:0000313" key="7">
    <source>
        <dbReference type="EMBL" id="KAL3081338.1"/>
    </source>
</evidence>
<accession>A0ABD2IYQ3</accession>
<name>A0ABD2IYQ3_9BILA</name>
<dbReference type="EMBL" id="JBICBT010001137">
    <property type="protein sequence ID" value="KAL3081338.1"/>
    <property type="molecule type" value="Genomic_DNA"/>
</dbReference>